<proteinExistence type="predicted"/>
<reference evidence="2 3" key="1">
    <citation type="submission" date="2024-09" db="EMBL/GenBank/DDBJ databases">
        <title>Draft genome sequence of Candidatus Magnetaquicoccaceae bacterium FCR-1.</title>
        <authorList>
            <person name="Shimoshige H."/>
            <person name="Shimamura S."/>
            <person name="Taoka A."/>
            <person name="Kobayashi H."/>
            <person name="Maekawa T."/>
        </authorList>
    </citation>
    <scope>NUCLEOTIDE SEQUENCE [LARGE SCALE GENOMIC DNA]</scope>
    <source>
        <strain evidence="2 3">FCR-1</strain>
    </source>
</reference>
<organism evidence="2 3">
    <name type="scientific">Candidatus Magnetaquiglobus chichijimensis</name>
    <dbReference type="NCBI Taxonomy" id="3141448"/>
    <lineage>
        <taxon>Bacteria</taxon>
        <taxon>Pseudomonadati</taxon>
        <taxon>Pseudomonadota</taxon>
        <taxon>Magnetococcia</taxon>
        <taxon>Magnetococcales</taxon>
        <taxon>Candidatus Magnetaquicoccaceae</taxon>
        <taxon>Candidatus Magnetaquiglobus</taxon>
    </lineage>
</organism>
<evidence type="ECO:0000256" key="1">
    <source>
        <dbReference type="SAM" id="MobiDB-lite"/>
    </source>
</evidence>
<gene>
    <name evidence="2" type="ORF">SIID45300_02765</name>
</gene>
<sequence length="85" mass="9409">MVNLFRLTRIDCAPIPQPGSMQGLFHAPRLNTTYPGSGRKSPLFPNNPTKNQICAENDSESARKSRKMAKRDKEHLLGSACSRAP</sequence>
<name>A0ABQ0CC05_9PROT</name>
<dbReference type="Proteomes" id="UP001628193">
    <property type="component" value="Unassembled WGS sequence"/>
</dbReference>
<dbReference type="EMBL" id="BAAFGK010000005">
    <property type="protein sequence ID" value="GAB0058416.1"/>
    <property type="molecule type" value="Genomic_DNA"/>
</dbReference>
<comment type="caution">
    <text evidence="2">The sequence shown here is derived from an EMBL/GenBank/DDBJ whole genome shotgun (WGS) entry which is preliminary data.</text>
</comment>
<evidence type="ECO:0000313" key="2">
    <source>
        <dbReference type="EMBL" id="GAB0058416.1"/>
    </source>
</evidence>
<feature type="region of interest" description="Disordered" evidence="1">
    <location>
        <begin position="17"/>
        <end position="85"/>
    </location>
</feature>
<protein>
    <submittedName>
        <fullName evidence="2">Uncharacterized protein</fullName>
    </submittedName>
</protein>
<accession>A0ABQ0CC05</accession>
<keyword evidence="3" id="KW-1185">Reference proteome</keyword>
<feature type="compositionally biased region" description="Polar residues" evidence="1">
    <location>
        <begin position="44"/>
        <end position="54"/>
    </location>
</feature>
<evidence type="ECO:0000313" key="3">
    <source>
        <dbReference type="Proteomes" id="UP001628193"/>
    </source>
</evidence>